<dbReference type="GO" id="GO:0000155">
    <property type="term" value="F:phosphorelay sensor kinase activity"/>
    <property type="evidence" value="ECO:0007669"/>
    <property type="project" value="InterPro"/>
</dbReference>
<feature type="transmembrane region" description="Helical" evidence="11">
    <location>
        <begin position="12"/>
        <end position="29"/>
    </location>
</feature>
<evidence type="ECO:0000256" key="11">
    <source>
        <dbReference type="SAM" id="Phobius"/>
    </source>
</evidence>
<dbReference type="InterPro" id="IPR011620">
    <property type="entry name" value="Sig_transdc_His_kinase_LytS_TM"/>
</dbReference>
<reference evidence="14 15" key="1">
    <citation type="submission" date="2019-03" db="EMBL/GenBank/DDBJ databases">
        <title>Genomic Encyclopedia of Type Strains, Phase IV (KMG-IV): sequencing the most valuable type-strain genomes for metagenomic binning, comparative biology and taxonomic classification.</title>
        <authorList>
            <person name="Goeker M."/>
        </authorList>
    </citation>
    <scope>NUCLEOTIDE SEQUENCE [LARGE SCALE GENOMIC DNA]</scope>
    <source>
        <strain evidence="14 15">DSM 13575</strain>
    </source>
</reference>
<dbReference type="RefSeq" id="WP_103877105.1">
    <property type="nucleotide sequence ID" value="NZ_SODZ01000015.1"/>
</dbReference>
<dbReference type="GO" id="GO:0005886">
    <property type="term" value="C:plasma membrane"/>
    <property type="evidence" value="ECO:0007669"/>
    <property type="project" value="UniProtKB-SubCell"/>
</dbReference>
<evidence type="ECO:0000256" key="6">
    <source>
        <dbReference type="ARBA" id="ARBA00022777"/>
    </source>
</evidence>
<dbReference type="Pfam" id="PF07694">
    <property type="entry name" value="5TM-5TMR_LYT"/>
    <property type="match status" value="1"/>
</dbReference>
<comment type="subcellular location">
    <subcellularLocation>
        <location evidence="1">Cell membrane</location>
        <topology evidence="1">Multi-pass membrane protein</topology>
    </subcellularLocation>
</comment>
<proteinExistence type="predicted"/>
<keyword evidence="15" id="KW-1185">Reference proteome</keyword>
<dbReference type="EMBL" id="SODZ01000015">
    <property type="protein sequence ID" value="TDX11813.1"/>
    <property type="molecule type" value="Genomic_DNA"/>
</dbReference>
<feature type="domain" description="Signal transduction histidine kinase internal region" evidence="12">
    <location>
        <begin position="363"/>
        <end position="440"/>
    </location>
</feature>
<evidence type="ECO:0000256" key="2">
    <source>
        <dbReference type="ARBA" id="ARBA00022475"/>
    </source>
</evidence>
<keyword evidence="3" id="KW-0808">Transferase</keyword>
<keyword evidence="10 11" id="KW-0472">Membrane</keyword>
<dbReference type="Gene3D" id="3.30.565.10">
    <property type="entry name" value="Histidine kinase-like ATPase, C-terminal domain"/>
    <property type="match status" value="1"/>
</dbReference>
<dbReference type="PANTHER" id="PTHR34220">
    <property type="entry name" value="SENSOR HISTIDINE KINASE YPDA"/>
    <property type="match status" value="1"/>
</dbReference>
<comment type="caution">
    <text evidence="14">The sequence shown here is derived from an EMBL/GenBank/DDBJ whole genome shotgun (WGS) entry which is preliminary data.</text>
</comment>
<feature type="transmembrane region" description="Helical" evidence="11">
    <location>
        <begin position="166"/>
        <end position="188"/>
    </location>
</feature>
<evidence type="ECO:0000256" key="8">
    <source>
        <dbReference type="ARBA" id="ARBA00022989"/>
    </source>
</evidence>
<dbReference type="SUPFAM" id="SSF55781">
    <property type="entry name" value="GAF domain-like"/>
    <property type="match status" value="1"/>
</dbReference>
<dbReference type="PANTHER" id="PTHR34220:SF7">
    <property type="entry name" value="SENSOR HISTIDINE KINASE YPDA"/>
    <property type="match status" value="1"/>
</dbReference>
<evidence type="ECO:0000256" key="1">
    <source>
        <dbReference type="ARBA" id="ARBA00004651"/>
    </source>
</evidence>
<dbReference type="SUPFAM" id="SSF55874">
    <property type="entry name" value="ATPase domain of HSP90 chaperone/DNA topoisomerase II/histidine kinase"/>
    <property type="match status" value="1"/>
</dbReference>
<keyword evidence="9" id="KW-0902">Two-component regulatory system</keyword>
<keyword evidence="6 14" id="KW-0418">Kinase</keyword>
<accession>A0A4V3GPN4</accession>
<feature type="transmembrane region" description="Helical" evidence="11">
    <location>
        <begin position="135"/>
        <end position="154"/>
    </location>
</feature>
<evidence type="ECO:0000259" key="13">
    <source>
        <dbReference type="Pfam" id="PF07694"/>
    </source>
</evidence>
<organism evidence="14 15">
    <name type="scientific">Petrotoga sibirica</name>
    <dbReference type="NCBI Taxonomy" id="156202"/>
    <lineage>
        <taxon>Bacteria</taxon>
        <taxon>Thermotogati</taxon>
        <taxon>Thermotogota</taxon>
        <taxon>Thermotogae</taxon>
        <taxon>Petrotogales</taxon>
        <taxon>Petrotogaceae</taxon>
        <taxon>Petrotoga</taxon>
    </lineage>
</organism>
<feature type="transmembrane region" description="Helical" evidence="11">
    <location>
        <begin position="100"/>
        <end position="123"/>
    </location>
</feature>
<dbReference type="GO" id="GO:0005524">
    <property type="term" value="F:ATP binding"/>
    <property type="evidence" value="ECO:0007669"/>
    <property type="project" value="UniProtKB-KW"/>
</dbReference>
<dbReference type="GO" id="GO:0071555">
    <property type="term" value="P:cell wall organization"/>
    <property type="evidence" value="ECO:0007669"/>
    <property type="project" value="InterPro"/>
</dbReference>
<dbReference type="Proteomes" id="UP000294817">
    <property type="component" value="Unassembled WGS sequence"/>
</dbReference>
<keyword evidence="7" id="KW-0067">ATP-binding</keyword>
<keyword evidence="8 11" id="KW-1133">Transmembrane helix</keyword>
<evidence type="ECO:0000256" key="9">
    <source>
        <dbReference type="ARBA" id="ARBA00023012"/>
    </source>
</evidence>
<dbReference type="InterPro" id="IPR036890">
    <property type="entry name" value="HATPase_C_sf"/>
</dbReference>
<evidence type="ECO:0000256" key="3">
    <source>
        <dbReference type="ARBA" id="ARBA00022679"/>
    </source>
</evidence>
<keyword evidence="5" id="KW-0547">Nucleotide-binding</keyword>
<dbReference type="InterPro" id="IPR010559">
    <property type="entry name" value="Sig_transdc_His_kin_internal"/>
</dbReference>
<evidence type="ECO:0000313" key="14">
    <source>
        <dbReference type="EMBL" id="TDX11813.1"/>
    </source>
</evidence>
<protein>
    <submittedName>
        <fullName evidence="14">Two-component system LytT family sensor kinase/two-component system sensor histidine kinase LytS</fullName>
    </submittedName>
</protein>
<feature type="transmembrane region" description="Helical" evidence="11">
    <location>
        <begin position="73"/>
        <end position="93"/>
    </location>
</feature>
<evidence type="ECO:0000256" key="5">
    <source>
        <dbReference type="ARBA" id="ARBA00022741"/>
    </source>
</evidence>
<dbReference type="Pfam" id="PF06580">
    <property type="entry name" value="His_kinase"/>
    <property type="match status" value="1"/>
</dbReference>
<keyword evidence="4 11" id="KW-0812">Transmembrane</keyword>
<evidence type="ECO:0000256" key="10">
    <source>
        <dbReference type="ARBA" id="ARBA00023136"/>
    </source>
</evidence>
<feature type="transmembrane region" description="Helical" evidence="11">
    <location>
        <begin position="41"/>
        <end position="61"/>
    </location>
</feature>
<dbReference type="InterPro" id="IPR050640">
    <property type="entry name" value="Bact_2-comp_sensor_kinase"/>
</dbReference>
<feature type="domain" description="Signal transduction histidine kinase 5TM receptor LytS transmembrane region" evidence="13">
    <location>
        <begin position="27"/>
        <end position="188"/>
    </location>
</feature>
<name>A0A4V3GPN4_9BACT</name>
<evidence type="ECO:0000256" key="7">
    <source>
        <dbReference type="ARBA" id="ARBA00022840"/>
    </source>
</evidence>
<gene>
    <name evidence="14" type="ORF">C8D74_11520</name>
</gene>
<evidence type="ECO:0000259" key="12">
    <source>
        <dbReference type="Pfam" id="PF06580"/>
    </source>
</evidence>
<evidence type="ECO:0000313" key="15">
    <source>
        <dbReference type="Proteomes" id="UP000294817"/>
    </source>
</evidence>
<sequence length="552" mass="62084">MLGDITINLLERLSLVLVTTYLIFQTYVMRNIVGKRLFLKNKITIGIIGGFIGIVGTLSGINYNGAIVNFRDIGVILAGILGNIPGGVVAALISTTFRMFIGGITAIPCSLGTLTAGFISGVISKYHGREHFTFLRTLLYTTILEVVHLTYVLVMVKPAELAFEITFNILFPMILTNALGVSFFNFMIINIENQLQFTEENTMNSIFLIMEKSLSFAEKGLNKESANVIAKVILENTNFDAIALTNKDVVLAHVGSGSDHHISEWPIIDQMTKKVINSGRELTIVNREGINCIKKDCPLFSSIIIPIKDINGKLIGTLKLYYSKYKTIKNADLIFGKKLAQILSLILSIYQINKALKLTTEEKLRELMSNMSPHFLFNTLNAIKYISKEEPEKVAYFIDNLSDLLRYTLRENSQLVSVKKEVDFTLNYLTLMKLRFKDKLDYEIDFDDNIEDELIPPFLLQPLVENSIKHGLKDSKLLVKIKIERSEQGLKIIVKDNGKGFKIIRDSGKGLFLIKSRLESLYGSDYRFNIKHILLGGTMAEIIVKNKSGERV</sequence>
<dbReference type="AlphaFoldDB" id="A0A4V3GPN4"/>
<keyword evidence="2" id="KW-1003">Cell membrane</keyword>
<evidence type="ECO:0000256" key="4">
    <source>
        <dbReference type="ARBA" id="ARBA00022692"/>
    </source>
</evidence>